<dbReference type="EMBL" id="BMUT01000001">
    <property type="protein sequence ID" value="GGX67437.1"/>
    <property type="molecule type" value="Genomic_DNA"/>
</dbReference>
<keyword evidence="1" id="KW-0472">Membrane</keyword>
<feature type="transmembrane region" description="Helical" evidence="1">
    <location>
        <begin position="40"/>
        <end position="58"/>
    </location>
</feature>
<protein>
    <submittedName>
        <fullName evidence="2">Uncharacterized protein</fullName>
    </submittedName>
</protein>
<accession>A0ABQ2Y612</accession>
<gene>
    <name evidence="2" type="ORF">GCM10010324_10940</name>
</gene>
<evidence type="ECO:0000256" key="1">
    <source>
        <dbReference type="SAM" id="Phobius"/>
    </source>
</evidence>
<dbReference type="Proteomes" id="UP000659223">
    <property type="component" value="Unassembled WGS sequence"/>
</dbReference>
<comment type="caution">
    <text evidence="2">The sequence shown here is derived from an EMBL/GenBank/DDBJ whole genome shotgun (WGS) entry which is preliminary data.</text>
</comment>
<reference evidence="3" key="1">
    <citation type="journal article" date="2019" name="Int. J. Syst. Evol. Microbiol.">
        <title>The Global Catalogue of Microorganisms (GCM) 10K type strain sequencing project: providing services to taxonomists for standard genome sequencing and annotation.</title>
        <authorList>
            <consortium name="The Broad Institute Genomics Platform"/>
            <consortium name="The Broad Institute Genome Sequencing Center for Infectious Disease"/>
            <person name="Wu L."/>
            <person name="Ma J."/>
        </authorList>
    </citation>
    <scope>NUCLEOTIDE SEQUENCE [LARGE SCALE GENOMIC DNA]</scope>
    <source>
        <strain evidence="3">JCM 4586</strain>
    </source>
</reference>
<evidence type="ECO:0000313" key="2">
    <source>
        <dbReference type="EMBL" id="GGX67437.1"/>
    </source>
</evidence>
<keyword evidence="1" id="KW-1133">Transmembrane helix</keyword>
<sequence length="76" mass="7917">MRSPIVPAATLSARILNWPTGALSHTVARFPAPRPALPAAGFFATVFLAAAFFTVLFFPAGRGVSLSSAPAWSMDA</sequence>
<organism evidence="2 3">
    <name type="scientific">Streptomyces hiroshimensis</name>
    <dbReference type="NCBI Taxonomy" id="66424"/>
    <lineage>
        <taxon>Bacteria</taxon>
        <taxon>Bacillati</taxon>
        <taxon>Actinomycetota</taxon>
        <taxon>Actinomycetes</taxon>
        <taxon>Kitasatosporales</taxon>
        <taxon>Streptomycetaceae</taxon>
        <taxon>Streptomyces</taxon>
    </lineage>
</organism>
<proteinExistence type="predicted"/>
<evidence type="ECO:0000313" key="3">
    <source>
        <dbReference type="Proteomes" id="UP000659223"/>
    </source>
</evidence>
<keyword evidence="3" id="KW-1185">Reference proteome</keyword>
<name>A0ABQ2Y612_9ACTN</name>
<keyword evidence="1" id="KW-0812">Transmembrane</keyword>